<dbReference type="InterPro" id="IPR000626">
    <property type="entry name" value="Ubiquitin-like_dom"/>
</dbReference>
<dbReference type="CDD" id="cd14281">
    <property type="entry name" value="UBA2_Rad23_like"/>
    <property type="match status" value="1"/>
</dbReference>
<dbReference type="GO" id="GO:0005829">
    <property type="term" value="C:cytosol"/>
    <property type="evidence" value="ECO:0007669"/>
    <property type="project" value="TreeGrafter"/>
</dbReference>
<feature type="compositionally biased region" description="Gly residues" evidence="6">
    <location>
        <begin position="271"/>
        <end position="280"/>
    </location>
</feature>
<dbReference type="InterPro" id="IPR015360">
    <property type="entry name" value="XPC-bd"/>
</dbReference>
<keyword evidence="1" id="KW-0677">Repeat</keyword>
<evidence type="ECO:0000256" key="1">
    <source>
        <dbReference type="ARBA" id="ARBA00022737"/>
    </source>
</evidence>
<dbReference type="FunFam" id="3.10.20.90:FF:000254">
    <property type="entry name" value="UV excision repair protein Rad23"/>
    <property type="match status" value="1"/>
</dbReference>
<evidence type="ECO:0000313" key="9">
    <source>
        <dbReference type="EMBL" id="OCB86932.1"/>
    </source>
</evidence>
<feature type="domain" description="UBA" evidence="7">
    <location>
        <begin position="369"/>
        <end position="410"/>
    </location>
</feature>
<dbReference type="InterPro" id="IPR006636">
    <property type="entry name" value="STI1_HS-bd"/>
</dbReference>
<comment type="caution">
    <text evidence="9">The sequence shown here is derived from an EMBL/GenBank/DDBJ whole genome shotgun (WGS) entry which is preliminary data.</text>
</comment>
<feature type="region of interest" description="Disordered" evidence="6">
    <location>
        <begin position="79"/>
        <end position="141"/>
    </location>
</feature>
<comment type="subcellular location">
    <subcellularLocation>
        <location evidence="5">Nucleus</location>
    </subcellularLocation>
    <subcellularLocation>
        <location evidence="5">Cytoplasm</location>
    </subcellularLocation>
</comment>
<proteinExistence type="inferred from homology"/>
<feature type="compositionally biased region" description="Low complexity" evidence="6">
    <location>
        <begin position="214"/>
        <end position="235"/>
    </location>
</feature>
<dbReference type="CDD" id="cd01805">
    <property type="entry name" value="Ubl_Rad23"/>
    <property type="match status" value="1"/>
</dbReference>
<feature type="compositionally biased region" description="Low complexity" evidence="6">
    <location>
        <begin position="79"/>
        <end position="88"/>
    </location>
</feature>
<dbReference type="FunFam" id="1.10.8.10:FF:000003">
    <property type="entry name" value="UV excision repair protein RAD23 homolog"/>
    <property type="match status" value="1"/>
</dbReference>
<dbReference type="InterPro" id="IPR004806">
    <property type="entry name" value="Rad23"/>
</dbReference>
<dbReference type="SMART" id="SM00165">
    <property type="entry name" value="UBA"/>
    <property type="match status" value="2"/>
</dbReference>
<dbReference type="GO" id="GO:0003684">
    <property type="term" value="F:damaged DNA binding"/>
    <property type="evidence" value="ECO:0007669"/>
    <property type="project" value="UniProtKB-UniRule"/>
</dbReference>
<keyword evidence="3 5" id="KW-0234">DNA repair</keyword>
<name>A0A9Q5HW83_SANBA</name>
<dbReference type="GO" id="GO:0043130">
    <property type="term" value="F:ubiquitin binding"/>
    <property type="evidence" value="ECO:0007669"/>
    <property type="project" value="UniProtKB-UniRule"/>
</dbReference>
<dbReference type="CDD" id="cd14280">
    <property type="entry name" value="UBA1_Rad23_like"/>
    <property type="match status" value="1"/>
</dbReference>
<dbReference type="PANTHER" id="PTHR10621">
    <property type="entry name" value="UV EXCISION REPAIR PROTEIN RAD23"/>
    <property type="match status" value="1"/>
</dbReference>
<dbReference type="Pfam" id="PF00627">
    <property type="entry name" value="UBA"/>
    <property type="match status" value="2"/>
</dbReference>
<dbReference type="Pfam" id="PF09280">
    <property type="entry name" value="XPC-binding"/>
    <property type="match status" value="1"/>
</dbReference>
<dbReference type="SUPFAM" id="SSF54236">
    <property type="entry name" value="Ubiquitin-like"/>
    <property type="match status" value="1"/>
</dbReference>
<evidence type="ECO:0000259" key="7">
    <source>
        <dbReference type="PROSITE" id="PS50030"/>
    </source>
</evidence>
<dbReference type="PROSITE" id="PS50030">
    <property type="entry name" value="UBA"/>
    <property type="match status" value="2"/>
</dbReference>
<feature type="compositionally biased region" description="Low complexity" evidence="6">
    <location>
        <begin position="281"/>
        <end position="292"/>
    </location>
</feature>
<feature type="compositionally biased region" description="Low complexity" evidence="6">
    <location>
        <begin position="243"/>
        <end position="252"/>
    </location>
</feature>
<organism evidence="9 10">
    <name type="scientific">Sanghuangporus baumii</name>
    <name type="common">Phellinus baumii</name>
    <dbReference type="NCBI Taxonomy" id="108892"/>
    <lineage>
        <taxon>Eukaryota</taxon>
        <taxon>Fungi</taxon>
        <taxon>Dikarya</taxon>
        <taxon>Basidiomycota</taxon>
        <taxon>Agaricomycotina</taxon>
        <taxon>Agaricomycetes</taxon>
        <taxon>Hymenochaetales</taxon>
        <taxon>Hymenochaetaceae</taxon>
        <taxon>Sanghuangporus</taxon>
    </lineage>
</organism>
<dbReference type="GO" id="GO:0043161">
    <property type="term" value="P:proteasome-mediated ubiquitin-dependent protein catabolic process"/>
    <property type="evidence" value="ECO:0007669"/>
    <property type="project" value="UniProtKB-UniRule"/>
</dbReference>
<accession>A0A9Q5HW83</accession>
<feature type="region of interest" description="Disordered" evidence="6">
    <location>
        <begin position="198"/>
        <end position="299"/>
    </location>
</feature>
<evidence type="ECO:0000256" key="2">
    <source>
        <dbReference type="ARBA" id="ARBA00022763"/>
    </source>
</evidence>
<comment type="function">
    <text evidence="5">Multiubiquitin chain receptor involved in modulation of proteasomal degradation. Involved in nucleotide excision repair.</text>
</comment>
<dbReference type="SMART" id="SM00727">
    <property type="entry name" value="STI1"/>
    <property type="match status" value="1"/>
</dbReference>
<comment type="similarity">
    <text evidence="5">Belongs to the RAD23 family.</text>
</comment>
<dbReference type="GO" id="GO:0031593">
    <property type="term" value="F:polyubiquitin modification-dependent protein binding"/>
    <property type="evidence" value="ECO:0007669"/>
    <property type="project" value="UniProtKB-UniRule"/>
</dbReference>
<feature type="domain" description="Ubiquitin-like" evidence="8">
    <location>
        <begin position="1"/>
        <end position="78"/>
    </location>
</feature>
<evidence type="ECO:0000256" key="5">
    <source>
        <dbReference type="RuleBase" id="RU367049"/>
    </source>
</evidence>
<reference evidence="9" key="1">
    <citation type="submission" date="2016-06" db="EMBL/GenBank/DDBJ databases">
        <title>Draft Genome sequence of the fungus Inonotus baumii.</title>
        <authorList>
            <person name="Zhu H."/>
            <person name="Lin W."/>
        </authorList>
    </citation>
    <scope>NUCLEOTIDE SEQUENCE</scope>
    <source>
        <strain evidence="9">821</strain>
    </source>
</reference>
<dbReference type="PROSITE" id="PS50053">
    <property type="entry name" value="UBIQUITIN_2"/>
    <property type="match status" value="1"/>
</dbReference>
<dbReference type="PRINTS" id="PR01839">
    <property type="entry name" value="RAD23PROTEIN"/>
</dbReference>
<keyword evidence="10" id="KW-1185">Reference proteome</keyword>
<dbReference type="InterPro" id="IPR029071">
    <property type="entry name" value="Ubiquitin-like_domsf"/>
</dbReference>
<keyword evidence="2 5" id="KW-0227">DNA damage</keyword>
<sequence length="415" mass="43159">MELTIKTLQGKVFKLEVDEELTVQDVKQKICDEQSEHHKPELQKLIYAGKILQDTEPIKNYNIKKTDFIVLMVSKPKAPPAASKAPEATPAPAPVPAASTPAASTPAAPAPAPATASALSDPSSASATAAPAATASPERAFGDTSSFLTGDALQASIQNMVEMGFERPQVLRALKASFNNPDRAVEYLMNGIPAHLEAEPSTGRVNPPPGGSTPAQDAAAVAPAPAAQPAAAPAAAPAPQPAAAPAAQPGQPLNLFQLAQQQQQQQQQHHGVGGLPGAAGLGAAPTGAEGPGSDPQLNQLRNTVMQNPALLQPMIQQIAQSNPQLAQYLEQNPEALLQFLGALGGEGGFEEGEGGEGGLPPGTHVLQVTPEERAAIERLEALGFSRQQVLEAYLACDKNEEMAANYLFEHGFEDD</sequence>
<dbReference type="SMART" id="SM00213">
    <property type="entry name" value="UBQ"/>
    <property type="match status" value="1"/>
</dbReference>
<dbReference type="Gene3D" id="1.10.8.10">
    <property type="entry name" value="DNA helicase RuvA subunit, C-terminal domain"/>
    <property type="match status" value="2"/>
</dbReference>
<feature type="compositionally biased region" description="Low complexity" evidence="6">
    <location>
        <begin position="96"/>
        <end position="137"/>
    </location>
</feature>
<evidence type="ECO:0000256" key="6">
    <source>
        <dbReference type="SAM" id="MobiDB-lite"/>
    </source>
</evidence>
<keyword evidence="4 5" id="KW-0539">Nucleus</keyword>
<protein>
    <recommendedName>
        <fullName evidence="5">UV excision repair protein RAD23</fullName>
    </recommendedName>
</protein>
<dbReference type="GO" id="GO:0006289">
    <property type="term" value="P:nucleotide-excision repair"/>
    <property type="evidence" value="ECO:0007669"/>
    <property type="project" value="UniProtKB-UniRule"/>
</dbReference>
<dbReference type="GO" id="GO:0070628">
    <property type="term" value="F:proteasome binding"/>
    <property type="evidence" value="ECO:0007669"/>
    <property type="project" value="TreeGrafter"/>
</dbReference>
<dbReference type="SUPFAM" id="SSF46934">
    <property type="entry name" value="UBA-like"/>
    <property type="match status" value="2"/>
</dbReference>
<dbReference type="Pfam" id="PF00240">
    <property type="entry name" value="ubiquitin"/>
    <property type="match status" value="1"/>
</dbReference>
<dbReference type="InterPro" id="IPR015940">
    <property type="entry name" value="UBA"/>
</dbReference>
<feature type="domain" description="UBA" evidence="7">
    <location>
        <begin position="151"/>
        <end position="191"/>
    </location>
</feature>
<gene>
    <name evidence="9" type="ORF">A7U60_g6106</name>
</gene>
<dbReference type="Gene3D" id="1.10.10.540">
    <property type="entry name" value="XPC-binding domain"/>
    <property type="match status" value="1"/>
</dbReference>
<dbReference type="InterPro" id="IPR036353">
    <property type="entry name" value="XPC-bd_sf"/>
</dbReference>
<dbReference type="Gene3D" id="3.10.20.90">
    <property type="entry name" value="Phosphatidylinositol 3-kinase Catalytic Subunit, Chain A, domain 1"/>
    <property type="match status" value="1"/>
</dbReference>
<dbReference type="SUPFAM" id="SSF101238">
    <property type="entry name" value="XPC-binding domain"/>
    <property type="match status" value="1"/>
</dbReference>
<evidence type="ECO:0000256" key="3">
    <source>
        <dbReference type="ARBA" id="ARBA00023204"/>
    </source>
</evidence>
<dbReference type="FunFam" id="1.10.8.10:FF:000002">
    <property type="entry name" value="UV excision repair protein RAD23 homolog"/>
    <property type="match status" value="1"/>
</dbReference>
<evidence type="ECO:0000313" key="10">
    <source>
        <dbReference type="Proteomes" id="UP000757232"/>
    </source>
</evidence>
<dbReference type="PANTHER" id="PTHR10621:SF0">
    <property type="entry name" value="UV EXCISION REPAIR PROTEIN RAD23"/>
    <property type="match status" value="1"/>
</dbReference>
<dbReference type="NCBIfam" id="TIGR00601">
    <property type="entry name" value="rad23"/>
    <property type="match status" value="1"/>
</dbReference>
<dbReference type="AlphaFoldDB" id="A0A9Q5HW83"/>
<dbReference type="InterPro" id="IPR009060">
    <property type="entry name" value="UBA-like_sf"/>
</dbReference>
<dbReference type="EMBL" id="LNZH02000198">
    <property type="protein sequence ID" value="OCB86932.1"/>
    <property type="molecule type" value="Genomic_DNA"/>
</dbReference>
<dbReference type="Proteomes" id="UP000757232">
    <property type="component" value="Unassembled WGS sequence"/>
</dbReference>
<evidence type="ECO:0000256" key="4">
    <source>
        <dbReference type="ARBA" id="ARBA00023242"/>
    </source>
</evidence>
<evidence type="ECO:0000259" key="8">
    <source>
        <dbReference type="PROSITE" id="PS50053"/>
    </source>
</evidence>
<dbReference type="OrthoDB" id="419317at2759"/>
<dbReference type="GO" id="GO:0005654">
    <property type="term" value="C:nucleoplasm"/>
    <property type="evidence" value="ECO:0007669"/>
    <property type="project" value="TreeGrafter"/>
</dbReference>
<keyword evidence="5" id="KW-0963">Cytoplasm</keyword>